<dbReference type="Proteomes" id="UP001301442">
    <property type="component" value="Chromosome"/>
</dbReference>
<dbReference type="InterPro" id="IPR039448">
    <property type="entry name" value="Beta_helix"/>
</dbReference>
<evidence type="ECO:0000313" key="3">
    <source>
        <dbReference type="EMBL" id="WOH35716.1"/>
    </source>
</evidence>
<sequence>MMKKYLNRSAFMVATCCTLALSACGEQSTEQTLVVESNQQQSQALEFYVSPQGNVGNAGTQASPFASIQAARDAIRALDASKRQQDIIVWLAGGIYALEQTLVLNRQDGGQGEAFVHYRAVENETPVISSGKAVKDWSKLTTEVEGLPEVAKGKVWVADVTREEYGRFTALFAGDKRLIRARSDRFDGVKPTGYEIADSRNVMHKKDRHLLREIRYVEGAPIRDWKNLDDIEVFFNPVPWALNFIPLESIDLNEKLLTLKFEANAPAFSQNGPWAVIENAVDFIDDAGEWAHNSLTGKLYYWPHDDQKPHDITIPQLKELVRVEGEIDYDGPVDQPVKNISFEGLTFTQAKRSTWHKEQKGWGIQHDWDTFDTGNAMLRFRGAENMLVTGSHFTNSAGSAIRLDLHAQKITIEKNLIDYVGHMGVLLAGYGPGTKDVNHHNTVTNNIIHHVGEIIWHGHAVFAWQSGSNTISNNWIHHVPRKAVGVASPRVQILMKKHEDFDEAAKTIRWNEMDLDVEWSDDTQAHFMPYLHSKNNIIENNKVTKTLLQLHDGASLNISGAGEGNIIRHNYVYDVDYIGARTDDWQRGTTTTQNIFENAGTGIVHKDYNHITNNIFINTNGEAIRMRAFPRQYFKPGSIIQHNIFTKGRRPPYGARNLWNTTEFFATKKGTKPIPYEYLLDNNTYAFAGADDFLKKHQANGVEANSITTEQQQFVDIANKDYRLVDNAQALKSGFKPFDVSMDSFGITKDYPEHLLKLDRDTMQWGGETLLHGGLEGVQANVH</sequence>
<evidence type="ECO:0000313" key="4">
    <source>
        <dbReference type="Proteomes" id="UP001301442"/>
    </source>
</evidence>
<name>A0ABZ0GIE4_9GAMM</name>
<keyword evidence="4" id="KW-1185">Reference proteome</keyword>
<dbReference type="Pfam" id="PF13229">
    <property type="entry name" value="Beta_helix"/>
    <property type="match status" value="2"/>
</dbReference>
<feature type="chain" id="PRO_5047313901" evidence="1">
    <location>
        <begin position="23"/>
        <end position="783"/>
    </location>
</feature>
<accession>A0ABZ0GIE4</accession>
<gene>
    <name evidence="3" type="ORF">RI844_10010</name>
</gene>
<dbReference type="RefSeq" id="WP_348394532.1">
    <property type="nucleotide sequence ID" value="NZ_CP136600.1"/>
</dbReference>
<proteinExistence type="predicted"/>
<evidence type="ECO:0000259" key="2">
    <source>
        <dbReference type="Pfam" id="PF13229"/>
    </source>
</evidence>
<dbReference type="InterPro" id="IPR012334">
    <property type="entry name" value="Pectin_lyas_fold"/>
</dbReference>
<dbReference type="InterPro" id="IPR006626">
    <property type="entry name" value="PbH1"/>
</dbReference>
<dbReference type="SMART" id="SM00710">
    <property type="entry name" value="PbH1"/>
    <property type="match status" value="7"/>
</dbReference>
<dbReference type="InterPro" id="IPR011050">
    <property type="entry name" value="Pectin_lyase_fold/virulence"/>
</dbReference>
<feature type="domain" description="Right handed beta helix" evidence="2">
    <location>
        <begin position="532"/>
        <end position="649"/>
    </location>
</feature>
<dbReference type="PROSITE" id="PS51257">
    <property type="entry name" value="PROKAR_LIPOPROTEIN"/>
    <property type="match status" value="1"/>
</dbReference>
<reference evidence="3 4" key="1">
    <citation type="submission" date="2023-09" db="EMBL/GenBank/DDBJ databases">
        <authorList>
            <person name="Qi X."/>
        </authorList>
    </citation>
    <scope>NUCLEOTIDE SEQUENCE [LARGE SCALE GENOMIC DNA]</scope>
    <source>
        <strain evidence="3 4">S1-1</strain>
    </source>
</reference>
<feature type="signal peptide" evidence="1">
    <location>
        <begin position="1"/>
        <end position="22"/>
    </location>
</feature>
<dbReference type="EMBL" id="CP136600">
    <property type="protein sequence ID" value="WOH35716.1"/>
    <property type="molecule type" value="Genomic_DNA"/>
</dbReference>
<protein>
    <submittedName>
        <fullName evidence="3">Right-handed parallel beta-helix repeat-containing protein</fullName>
    </submittedName>
</protein>
<evidence type="ECO:0000256" key="1">
    <source>
        <dbReference type="SAM" id="SignalP"/>
    </source>
</evidence>
<keyword evidence="1" id="KW-0732">Signal</keyword>
<dbReference type="PANTHER" id="PTHR36453:SF1">
    <property type="entry name" value="RIGHT HANDED BETA HELIX DOMAIN-CONTAINING PROTEIN"/>
    <property type="match status" value="1"/>
</dbReference>
<feature type="domain" description="Right handed beta helix" evidence="2">
    <location>
        <begin position="377"/>
        <end position="483"/>
    </location>
</feature>
<dbReference type="SUPFAM" id="SSF51126">
    <property type="entry name" value="Pectin lyase-like"/>
    <property type="match status" value="1"/>
</dbReference>
<organism evidence="3 4">
    <name type="scientific">Thalassotalea fonticola</name>
    <dbReference type="NCBI Taxonomy" id="3065649"/>
    <lineage>
        <taxon>Bacteria</taxon>
        <taxon>Pseudomonadati</taxon>
        <taxon>Pseudomonadota</taxon>
        <taxon>Gammaproteobacteria</taxon>
        <taxon>Alteromonadales</taxon>
        <taxon>Colwelliaceae</taxon>
        <taxon>Thalassotalea</taxon>
    </lineage>
</organism>
<dbReference type="PANTHER" id="PTHR36453">
    <property type="entry name" value="SECRETED PROTEIN-RELATED"/>
    <property type="match status" value="1"/>
</dbReference>
<dbReference type="Gene3D" id="2.160.20.10">
    <property type="entry name" value="Single-stranded right-handed beta-helix, Pectin lyase-like"/>
    <property type="match status" value="3"/>
</dbReference>